<dbReference type="EMBL" id="RJUF01000012">
    <property type="protein sequence ID" value="MCP9762641.1"/>
    <property type="molecule type" value="Genomic_DNA"/>
</dbReference>
<dbReference type="GO" id="GO:0008168">
    <property type="term" value="F:methyltransferase activity"/>
    <property type="evidence" value="ECO:0007669"/>
    <property type="project" value="UniProtKB-KW"/>
</dbReference>
<dbReference type="RefSeq" id="WP_255036413.1">
    <property type="nucleotide sequence ID" value="NZ_RJUF01000012.1"/>
</dbReference>
<keyword evidence="2" id="KW-0808">Transferase</keyword>
<name>A0AAE3H263_9BACT</name>
<dbReference type="SUPFAM" id="SSF53335">
    <property type="entry name" value="S-adenosyl-L-methionine-dependent methyltransferases"/>
    <property type="match status" value="1"/>
</dbReference>
<dbReference type="PANTHER" id="PTHR43464:SF19">
    <property type="entry name" value="UBIQUINONE BIOSYNTHESIS O-METHYLTRANSFERASE, MITOCHONDRIAL"/>
    <property type="match status" value="1"/>
</dbReference>
<evidence type="ECO:0000256" key="3">
    <source>
        <dbReference type="ARBA" id="ARBA00022691"/>
    </source>
</evidence>
<organism evidence="5 6">
    <name type="scientific">Lacihabitans soyangensis</name>
    <dbReference type="NCBI Taxonomy" id="869394"/>
    <lineage>
        <taxon>Bacteria</taxon>
        <taxon>Pseudomonadati</taxon>
        <taxon>Bacteroidota</taxon>
        <taxon>Cytophagia</taxon>
        <taxon>Cytophagales</taxon>
        <taxon>Leadbetterellaceae</taxon>
        <taxon>Lacihabitans</taxon>
    </lineage>
</organism>
<accession>A0AAE3H263</accession>
<sequence>MLINSEEYRAMFEVEEKLWWYIILHEKVIAEINSFSKGNKQIKILDAGCGTGGLLVKLRKAGFLNIQGFDFNDDAVAFSKSRGLNAQKIDITHLQGVFEKECFDVVVSDDVLYQFEDEVIEKTISSIVDILKPNGIFITNNNAFEIFRGTHDIAVGSKKRFVLKDFKAYLSKIEAVSISKHHYWSLFLSPLILVVRLIQKLQLKLNLVDLQNIKSDVEMPSEFINNLFYNICKFERNILKNSPFGSSLFLVIKKEK</sequence>
<dbReference type="InterPro" id="IPR025714">
    <property type="entry name" value="Methyltranfer_dom"/>
</dbReference>
<comment type="caution">
    <text evidence="5">The sequence shown here is derived from an EMBL/GenBank/DDBJ whole genome shotgun (WGS) entry which is preliminary data.</text>
</comment>
<protein>
    <submittedName>
        <fullName evidence="5">Class I SAM-dependent methyltransferase</fullName>
    </submittedName>
</protein>
<keyword evidence="1 5" id="KW-0489">Methyltransferase</keyword>
<evidence type="ECO:0000256" key="1">
    <source>
        <dbReference type="ARBA" id="ARBA00022603"/>
    </source>
</evidence>
<keyword evidence="6" id="KW-1185">Reference proteome</keyword>
<dbReference type="InterPro" id="IPR029063">
    <property type="entry name" value="SAM-dependent_MTases_sf"/>
</dbReference>
<evidence type="ECO:0000313" key="6">
    <source>
        <dbReference type="Proteomes" id="UP001204144"/>
    </source>
</evidence>
<reference evidence="5 6" key="1">
    <citation type="submission" date="2018-11" db="EMBL/GenBank/DDBJ databases">
        <title>Novel bacteria species description.</title>
        <authorList>
            <person name="Han J.-H."/>
        </authorList>
    </citation>
    <scope>NUCLEOTIDE SEQUENCE [LARGE SCALE GENOMIC DNA]</scope>
    <source>
        <strain evidence="5 6">KCTC23259</strain>
    </source>
</reference>
<gene>
    <name evidence="5" type="ORF">EGI31_06710</name>
</gene>
<evidence type="ECO:0000256" key="2">
    <source>
        <dbReference type="ARBA" id="ARBA00022679"/>
    </source>
</evidence>
<dbReference type="GO" id="GO:0032259">
    <property type="term" value="P:methylation"/>
    <property type="evidence" value="ECO:0007669"/>
    <property type="project" value="UniProtKB-KW"/>
</dbReference>
<evidence type="ECO:0000259" key="4">
    <source>
        <dbReference type="Pfam" id="PF13847"/>
    </source>
</evidence>
<proteinExistence type="predicted"/>
<dbReference type="CDD" id="cd02440">
    <property type="entry name" value="AdoMet_MTases"/>
    <property type="match status" value="1"/>
</dbReference>
<evidence type="ECO:0000313" key="5">
    <source>
        <dbReference type="EMBL" id="MCP9762641.1"/>
    </source>
</evidence>
<dbReference type="Gene3D" id="3.40.50.150">
    <property type="entry name" value="Vaccinia Virus protein VP39"/>
    <property type="match status" value="1"/>
</dbReference>
<dbReference type="AlphaFoldDB" id="A0AAE3H263"/>
<dbReference type="Pfam" id="PF13847">
    <property type="entry name" value="Methyltransf_31"/>
    <property type="match status" value="1"/>
</dbReference>
<dbReference type="Proteomes" id="UP001204144">
    <property type="component" value="Unassembled WGS sequence"/>
</dbReference>
<keyword evidence="3" id="KW-0949">S-adenosyl-L-methionine</keyword>
<feature type="domain" description="Methyltransferase" evidence="4">
    <location>
        <begin position="40"/>
        <end position="141"/>
    </location>
</feature>
<dbReference type="PANTHER" id="PTHR43464">
    <property type="entry name" value="METHYLTRANSFERASE"/>
    <property type="match status" value="1"/>
</dbReference>